<feature type="domain" description="ATP synthase F1 complex delta/epsilon subunit N-terminal" evidence="11">
    <location>
        <begin position="2"/>
        <end position="64"/>
    </location>
</feature>
<dbReference type="InterPro" id="IPR036771">
    <property type="entry name" value="ATPsynth_dsu/esu_N"/>
</dbReference>
<dbReference type="InterPro" id="IPR024037">
    <property type="entry name" value="Alt_ATP_synth_F1_esu"/>
</dbReference>
<comment type="function">
    <text evidence="1">Produces ATP from ADP in the presence of a proton gradient across the membrane.</text>
</comment>
<dbReference type="NCBIfam" id="TIGR03166">
    <property type="entry name" value="alt_F1F0_F1_eps"/>
    <property type="match status" value="1"/>
</dbReference>
<accession>A0A290S3S3</accession>
<dbReference type="EMBL" id="CP011025">
    <property type="protein sequence ID" value="ATC86325.1"/>
    <property type="molecule type" value="Genomic_DNA"/>
</dbReference>
<organism evidence="12 13">
    <name type="scientific">Pseudoalteromonas arctica A 37-1-2</name>
    <dbReference type="NCBI Taxonomy" id="1117313"/>
    <lineage>
        <taxon>Bacteria</taxon>
        <taxon>Pseudomonadati</taxon>
        <taxon>Pseudomonadota</taxon>
        <taxon>Gammaproteobacteria</taxon>
        <taxon>Alteromonadales</taxon>
        <taxon>Pseudoalteromonadaceae</taxon>
        <taxon>Pseudoalteromonas</taxon>
    </lineage>
</organism>
<gene>
    <name evidence="12" type="primary">atpC</name>
    <name evidence="12" type="ORF">PARC_a1747</name>
</gene>
<dbReference type="Pfam" id="PF02823">
    <property type="entry name" value="ATP-synt_DE_N"/>
    <property type="match status" value="1"/>
</dbReference>
<dbReference type="SUPFAM" id="SSF51344">
    <property type="entry name" value="Epsilon subunit of F1F0-ATP synthase N-terminal domain"/>
    <property type="match status" value="1"/>
</dbReference>
<name>A0A290S3S3_9GAMM</name>
<dbReference type="GO" id="GO:0012505">
    <property type="term" value="C:endomembrane system"/>
    <property type="evidence" value="ECO:0007669"/>
    <property type="project" value="UniProtKB-SubCell"/>
</dbReference>
<keyword evidence="8" id="KW-0066">ATP synthesis</keyword>
<dbReference type="InterPro" id="IPR001469">
    <property type="entry name" value="ATP_synth_F1_dsu/esu"/>
</dbReference>
<evidence type="ECO:0000256" key="9">
    <source>
        <dbReference type="ARBA" id="ARBA00030215"/>
    </source>
</evidence>
<comment type="similarity">
    <text evidence="3">Belongs to the ATPase epsilon chain family.</text>
</comment>
<evidence type="ECO:0000256" key="10">
    <source>
        <dbReference type="ARBA" id="ARBA00031795"/>
    </source>
</evidence>
<keyword evidence="5" id="KW-0813">Transport</keyword>
<evidence type="ECO:0000256" key="3">
    <source>
        <dbReference type="ARBA" id="ARBA00005712"/>
    </source>
</evidence>
<dbReference type="GO" id="GO:0046933">
    <property type="term" value="F:proton-transporting ATP synthase activity, rotational mechanism"/>
    <property type="evidence" value="ECO:0007669"/>
    <property type="project" value="InterPro"/>
</dbReference>
<evidence type="ECO:0000256" key="8">
    <source>
        <dbReference type="ARBA" id="ARBA00023196"/>
    </source>
</evidence>
<evidence type="ECO:0000313" key="13">
    <source>
        <dbReference type="Proteomes" id="UP000016505"/>
    </source>
</evidence>
<protein>
    <recommendedName>
        <fullName evidence="4">ATP synthase epsilon chain</fullName>
    </recommendedName>
    <alternativeName>
        <fullName evidence="10">ATP synthase F1 sector epsilon subunit</fullName>
    </alternativeName>
    <alternativeName>
        <fullName evidence="9">F-ATPase epsilon subunit</fullName>
    </alternativeName>
</protein>
<dbReference type="CDD" id="cd12152">
    <property type="entry name" value="F1-ATPase_delta"/>
    <property type="match status" value="1"/>
</dbReference>
<dbReference type="NCBIfam" id="NF004871">
    <property type="entry name" value="PRK06228.1"/>
    <property type="match status" value="1"/>
</dbReference>
<dbReference type="Gene3D" id="2.60.15.10">
    <property type="entry name" value="F0F1 ATP synthase delta/epsilon subunit, N-terminal"/>
    <property type="match status" value="1"/>
</dbReference>
<sequence length="108" mass="11774">MTHVVAETSEGSYGFLPNRLDCIAPLTPGILTFNCEKDGEIFVAVDEGVLIKTGNTVLVSVRSAILGTDLATLRSAVDKEFLALNEQAQQVRTVMAKLESSFLNRFRL</sequence>
<reference evidence="12 13" key="1">
    <citation type="journal article" date="2012" name="J. Bacteriol.">
        <title>Genome sequences of type strains of seven species of the marine bacterium Pseudoalteromonas.</title>
        <authorList>
            <person name="Xie B.B."/>
            <person name="Shu Y.L."/>
            <person name="Qin Q.L."/>
            <person name="Rong J.C."/>
            <person name="Zhang X.Y."/>
            <person name="Chen X.L."/>
            <person name="Shi M."/>
            <person name="He H.L."/>
            <person name="Zhou B.C."/>
            <person name="Zhang Y.Z."/>
        </authorList>
    </citation>
    <scope>NUCLEOTIDE SEQUENCE [LARGE SCALE GENOMIC DNA]</scope>
    <source>
        <strain evidence="12 13">A 37-1-2</strain>
    </source>
</reference>
<dbReference type="GO" id="GO:0045259">
    <property type="term" value="C:proton-transporting ATP synthase complex"/>
    <property type="evidence" value="ECO:0007669"/>
    <property type="project" value="UniProtKB-KW"/>
</dbReference>
<dbReference type="KEGG" id="part:PARC_a1747"/>
<evidence type="ECO:0000256" key="7">
    <source>
        <dbReference type="ARBA" id="ARBA00023136"/>
    </source>
</evidence>
<dbReference type="Proteomes" id="UP000016505">
    <property type="component" value="Chromosome I"/>
</dbReference>
<dbReference type="AlphaFoldDB" id="A0A290S3S3"/>
<evidence type="ECO:0000256" key="6">
    <source>
        <dbReference type="ARBA" id="ARBA00023065"/>
    </source>
</evidence>
<evidence type="ECO:0000259" key="11">
    <source>
        <dbReference type="Pfam" id="PF02823"/>
    </source>
</evidence>
<evidence type="ECO:0000256" key="5">
    <source>
        <dbReference type="ARBA" id="ARBA00022448"/>
    </source>
</evidence>
<evidence type="ECO:0000313" key="12">
    <source>
        <dbReference type="EMBL" id="ATC86325.1"/>
    </source>
</evidence>
<keyword evidence="8" id="KW-0139">CF(1)</keyword>
<keyword evidence="6" id="KW-0406">Ion transport</keyword>
<keyword evidence="7" id="KW-0472">Membrane</keyword>
<evidence type="ECO:0000256" key="4">
    <source>
        <dbReference type="ARBA" id="ARBA00014480"/>
    </source>
</evidence>
<evidence type="ECO:0000256" key="1">
    <source>
        <dbReference type="ARBA" id="ARBA00003543"/>
    </source>
</evidence>
<dbReference type="InterPro" id="IPR020546">
    <property type="entry name" value="ATP_synth_F1_dsu/esu_N"/>
</dbReference>
<evidence type="ECO:0000256" key="2">
    <source>
        <dbReference type="ARBA" id="ARBA00004184"/>
    </source>
</evidence>
<proteinExistence type="inferred from homology"/>
<comment type="subcellular location">
    <subcellularLocation>
        <location evidence="2">Endomembrane system</location>
        <topology evidence="2">Peripheral membrane protein</topology>
    </subcellularLocation>
</comment>